<evidence type="ECO:0000256" key="1">
    <source>
        <dbReference type="ARBA" id="ARBA00022741"/>
    </source>
</evidence>
<dbReference type="GO" id="GO:0005737">
    <property type="term" value="C:cytoplasm"/>
    <property type="evidence" value="ECO:0007669"/>
    <property type="project" value="TreeGrafter"/>
</dbReference>
<proteinExistence type="predicted"/>
<keyword evidence="2" id="KW-0067">ATP-binding</keyword>
<dbReference type="SMART" id="SM00421">
    <property type="entry name" value="HTH_LUXR"/>
    <property type="match status" value="1"/>
</dbReference>
<dbReference type="SUPFAM" id="SSF46894">
    <property type="entry name" value="C-terminal effector domain of the bipartite response regulators"/>
    <property type="match status" value="1"/>
</dbReference>
<dbReference type="InterPro" id="IPR000792">
    <property type="entry name" value="Tscrpt_reg_LuxR_C"/>
</dbReference>
<dbReference type="InterPro" id="IPR036388">
    <property type="entry name" value="WH-like_DNA-bd_sf"/>
</dbReference>
<keyword evidence="5" id="KW-1185">Reference proteome</keyword>
<feature type="domain" description="HTH luxR-type" evidence="3">
    <location>
        <begin position="848"/>
        <end position="910"/>
    </location>
</feature>
<dbReference type="PANTHER" id="PTHR16305">
    <property type="entry name" value="TESTICULAR SOLUBLE ADENYLYL CYCLASE"/>
    <property type="match status" value="1"/>
</dbReference>
<dbReference type="Pfam" id="PF00196">
    <property type="entry name" value="GerE"/>
    <property type="match status" value="1"/>
</dbReference>
<dbReference type="InterPro" id="IPR041664">
    <property type="entry name" value="AAA_16"/>
</dbReference>
<dbReference type="InterPro" id="IPR027417">
    <property type="entry name" value="P-loop_NTPase"/>
</dbReference>
<evidence type="ECO:0000259" key="3">
    <source>
        <dbReference type="PROSITE" id="PS50043"/>
    </source>
</evidence>
<dbReference type="KEGG" id="acab:QRX50_21835"/>
<dbReference type="PROSITE" id="PS00622">
    <property type="entry name" value="HTH_LUXR_1"/>
    <property type="match status" value="1"/>
</dbReference>
<dbReference type="GO" id="GO:0006355">
    <property type="term" value="P:regulation of DNA-templated transcription"/>
    <property type="evidence" value="ECO:0007669"/>
    <property type="project" value="InterPro"/>
</dbReference>
<dbReference type="CDD" id="cd06170">
    <property type="entry name" value="LuxR_C_like"/>
    <property type="match status" value="1"/>
</dbReference>
<evidence type="ECO:0000313" key="5">
    <source>
        <dbReference type="Proteomes" id="UP001236014"/>
    </source>
</evidence>
<dbReference type="RefSeq" id="WP_285973765.1">
    <property type="nucleotide sequence ID" value="NZ_CP127294.1"/>
</dbReference>
<evidence type="ECO:0000256" key="2">
    <source>
        <dbReference type="ARBA" id="ARBA00022840"/>
    </source>
</evidence>
<organism evidence="4 5">
    <name type="scientific">Amycolatopsis carbonis</name>
    <dbReference type="NCBI Taxonomy" id="715471"/>
    <lineage>
        <taxon>Bacteria</taxon>
        <taxon>Bacillati</taxon>
        <taxon>Actinomycetota</taxon>
        <taxon>Actinomycetes</taxon>
        <taxon>Pseudonocardiales</taxon>
        <taxon>Pseudonocardiaceae</taxon>
        <taxon>Amycolatopsis</taxon>
    </lineage>
</organism>
<dbReference type="AlphaFoldDB" id="A0A9Y2IQB0"/>
<dbReference type="EMBL" id="CP127294">
    <property type="protein sequence ID" value="WIX83211.1"/>
    <property type="molecule type" value="Genomic_DNA"/>
</dbReference>
<dbReference type="InterPro" id="IPR016032">
    <property type="entry name" value="Sig_transdc_resp-reg_C-effctor"/>
</dbReference>
<protein>
    <submittedName>
        <fullName evidence="4">AAA family ATPase</fullName>
    </submittedName>
</protein>
<dbReference type="Proteomes" id="UP001236014">
    <property type="component" value="Chromosome"/>
</dbReference>
<gene>
    <name evidence="4" type="ORF">QRX50_21835</name>
</gene>
<dbReference type="GO" id="GO:0005524">
    <property type="term" value="F:ATP binding"/>
    <property type="evidence" value="ECO:0007669"/>
    <property type="project" value="UniProtKB-KW"/>
</dbReference>
<dbReference type="PROSITE" id="PS50043">
    <property type="entry name" value="HTH_LUXR_2"/>
    <property type="match status" value="1"/>
</dbReference>
<sequence length="910" mass="98040">MLRNRHSERVEFDRLVDAVRAGQSRVLVVRGEPGVGKTALLEYVAEVARGCRVVRAAGIESETELAFAGLHQVCAPMLDRLAWLPDPQRVALETVLGLGTSASPPDRFLVGLAVLSLLAEAARRRPLMCLVDDAQWLDQASVQTLAFVARRLSAESVGVVFALRESHETGELTGLPELVIGGLRDEDARELLDSALQGPLDPQVRDRLLAETRGNPLALLELPSGLSLAELAGGFGLPSIKGLPSRVEESFHRRLALLPPETRLLLLVAAAEQSGEPVLLWRAAERLGTGIAAAAPAEETGLVTFGPRVWFRHPLVRSTVYRGASPEDRRRVHAALGAVTDPEREPDRRAWHRAHAAAGPDEEVAAELERSAGRAQARGGVAAAAAFLERATELTLDPVLRAERALAAAQAKHQAGAPDAALGLLATAEAGPPDEFRRARCELLRAQIALVNRRGRDAPPLLLRAAVRLAPLDARLARDTFLGALEAAAFAGPLARGGGIREVAEAARGAPPAPQPPRPLDLLLDGLTLQVTEGYAAAVSPLKRALDAFRSPDLAPEDGLRWTWFALVTARNLWDDETFDLLTRQHVRIARDTGTLAELPLALQTRVCAQVVAGELTAVAPLLEESASAAEATGTELPPYGGLLLKAWQGRETEFHNLSEPVVAGAAARGEGIALAATAWTSVVLYLGLARYDNALRAAQRLIESDNPGQRFVSQWGAAELIEAAVRTGARDAAAETWAWFSPLLRAAGTDWALGVEARSRALLADGPAAEDAYRDAIDHLGRTLVRPDLARAHLLYGEWLRRERRRRDAKDQLRAAHNLYSTMGMTGFAERAARELEATGETIRTHATETSSDLTAQEAQIAHLVQNGHTNPDIAERLFLSPRTIEQHLTRIYDKLMTPPKPPSPPAPP</sequence>
<name>A0A9Y2IQB0_9PSEU</name>
<dbReference type="GO" id="GO:0003677">
    <property type="term" value="F:DNA binding"/>
    <property type="evidence" value="ECO:0007669"/>
    <property type="project" value="InterPro"/>
</dbReference>
<dbReference type="PRINTS" id="PR00038">
    <property type="entry name" value="HTHLUXR"/>
</dbReference>
<dbReference type="SUPFAM" id="SSF52540">
    <property type="entry name" value="P-loop containing nucleoside triphosphate hydrolases"/>
    <property type="match status" value="1"/>
</dbReference>
<dbReference type="Gene3D" id="1.10.10.10">
    <property type="entry name" value="Winged helix-like DNA-binding domain superfamily/Winged helix DNA-binding domain"/>
    <property type="match status" value="1"/>
</dbReference>
<accession>A0A9Y2IQB0</accession>
<dbReference type="PANTHER" id="PTHR16305:SF35">
    <property type="entry name" value="TRANSCRIPTIONAL ACTIVATOR DOMAIN"/>
    <property type="match status" value="1"/>
</dbReference>
<reference evidence="4 5" key="1">
    <citation type="submission" date="2023-06" db="EMBL/GenBank/DDBJ databases">
        <authorList>
            <person name="Oyuntsetseg B."/>
            <person name="Kim S.B."/>
        </authorList>
    </citation>
    <scope>NUCLEOTIDE SEQUENCE [LARGE SCALE GENOMIC DNA]</scope>
    <source>
        <strain evidence="4 5">2-15</strain>
    </source>
</reference>
<dbReference type="Pfam" id="PF13191">
    <property type="entry name" value="AAA_16"/>
    <property type="match status" value="1"/>
</dbReference>
<keyword evidence="1" id="KW-0547">Nucleotide-binding</keyword>
<evidence type="ECO:0000313" key="4">
    <source>
        <dbReference type="EMBL" id="WIX83211.1"/>
    </source>
</evidence>
<dbReference type="GO" id="GO:0004016">
    <property type="term" value="F:adenylate cyclase activity"/>
    <property type="evidence" value="ECO:0007669"/>
    <property type="project" value="TreeGrafter"/>
</dbReference>